<feature type="domain" description="HTH cro/C1-type" evidence="1">
    <location>
        <begin position="5"/>
        <end position="59"/>
    </location>
</feature>
<dbReference type="GO" id="GO:0003677">
    <property type="term" value="F:DNA binding"/>
    <property type="evidence" value="ECO:0007669"/>
    <property type="project" value="InterPro"/>
</dbReference>
<dbReference type="InterPro" id="IPR010982">
    <property type="entry name" value="Lambda_DNA-bd_dom_sf"/>
</dbReference>
<dbReference type="SUPFAM" id="SSF47413">
    <property type="entry name" value="lambda repressor-like DNA-binding domains"/>
    <property type="match status" value="1"/>
</dbReference>
<dbReference type="CDD" id="cd00093">
    <property type="entry name" value="HTH_XRE"/>
    <property type="match status" value="1"/>
</dbReference>
<name>A0A0H3C0A5_STRPZ</name>
<evidence type="ECO:0000313" key="2">
    <source>
        <dbReference type="EMBL" id="ACI61783.1"/>
    </source>
</evidence>
<dbReference type="AlphaFoldDB" id="A0A0H3C0A5"/>
<dbReference type="InterPro" id="IPR001387">
    <property type="entry name" value="Cro/C1-type_HTH"/>
</dbReference>
<dbReference type="Proteomes" id="UP000001039">
    <property type="component" value="Chromosome"/>
</dbReference>
<evidence type="ECO:0000259" key="1">
    <source>
        <dbReference type="PROSITE" id="PS50943"/>
    </source>
</evidence>
<dbReference type="EMBL" id="CP000829">
    <property type="protein sequence ID" value="ACI61783.1"/>
    <property type="molecule type" value="Genomic_DNA"/>
</dbReference>
<dbReference type="Pfam" id="PF01381">
    <property type="entry name" value="HTH_3"/>
    <property type="match status" value="1"/>
</dbReference>
<dbReference type="KEGG" id="soz:Spy49_1518c"/>
<dbReference type="Gene3D" id="1.10.260.40">
    <property type="entry name" value="lambda repressor-like DNA-binding domains"/>
    <property type="match status" value="1"/>
</dbReference>
<dbReference type="PROSITE" id="PS50943">
    <property type="entry name" value="HTH_CROC1"/>
    <property type="match status" value="1"/>
</dbReference>
<dbReference type="SMART" id="SM00530">
    <property type="entry name" value="HTH_XRE"/>
    <property type="match status" value="1"/>
</dbReference>
<reference evidence="2 3" key="1">
    <citation type="journal article" date="2008" name="J. Bacteriol.">
        <title>Genome sequence of a nephritogenic and highly transformable M49 strain of Streptococcus pyogenes.</title>
        <authorList>
            <person name="McShan W.M."/>
            <person name="Ferretti J.J."/>
            <person name="Karasawa T."/>
            <person name="Suvorov A.N."/>
            <person name="Lin S."/>
            <person name="Qin B."/>
            <person name="Jia H."/>
            <person name="Kenton S."/>
            <person name="Najar F."/>
            <person name="Wu H."/>
            <person name="Scott J."/>
            <person name="Roe B.A."/>
            <person name="Savic D.J."/>
        </authorList>
    </citation>
    <scope>NUCLEOTIDE SEQUENCE [LARGE SCALE GENOMIC DNA]</scope>
    <source>
        <strain evidence="2 3">NZ131</strain>
    </source>
</reference>
<evidence type="ECO:0000313" key="3">
    <source>
        <dbReference type="Proteomes" id="UP000001039"/>
    </source>
</evidence>
<organism evidence="2 3">
    <name type="scientific">Streptococcus pyogenes serotype M49 (strain NZ131)</name>
    <dbReference type="NCBI Taxonomy" id="471876"/>
    <lineage>
        <taxon>Bacteria</taxon>
        <taxon>Bacillati</taxon>
        <taxon>Bacillota</taxon>
        <taxon>Bacilli</taxon>
        <taxon>Lactobacillales</taxon>
        <taxon>Streptococcaceae</taxon>
        <taxon>Streptococcus</taxon>
    </lineage>
</organism>
<sequence>MQILLYKLRKEKGISQEEMSKVINKSSDTYRDKELGKRDFTQSEMFKIANFFYKELGEIFIP</sequence>
<proteinExistence type="predicted"/>
<gene>
    <name evidence="2" type="ordered locus">Spy49_1518c</name>
</gene>
<accession>A0A0H3C0A5</accession>
<dbReference type="HOGENOM" id="CLU_066192_44_5_9"/>
<protein>
    <submittedName>
        <fullName evidence="2">Putative cro protein</fullName>
    </submittedName>
</protein>